<dbReference type="GO" id="GO:0003677">
    <property type="term" value="F:DNA binding"/>
    <property type="evidence" value="ECO:0007669"/>
    <property type="project" value="InterPro"/>
</dbReference>
<feature type="region of interest" description="Disordered" evidence="1">
    <location>
        <begin position="757"/>
        <end position="781"/>
    </location>
</feature>
<protein>
    <submittedName>
        <fullName evidence="3">LuxR family transcriptional regulator</fullName>
    </submittedName>
</protein>
<evidence type="ECO:0000259" key="2">
    <source>
        <dbReference type="PROSITE" id="PS50043"/>
    </source>
</evidence>
<dbReference type="Proteomes" id="UP000325243">
    <property type="component" value="Unassembled WGS sequence"/>
</dbReference>
<organism evidence="3 4">
    <name type="scientific">Agromyces mariniharenae</name>
    <dbReference type="NCBI Taxonomy" id="2604423"/>
    <lineage>
        <taxon>Bacteria</taxon>
        <taxon>Bacillati</taxon>
        <taxon>Actinomycetota</taxon>
        <taxon>Actinomycetes</taxon>
        <taxon>Micrococcales</taxon>
        <taxon>Microbacteriaceae</taxon>
        <taxon>Agromyces</taxon>
    </lineage>
</organism>
<dbReference type="InterPro" id="IPR036388">
    <property type="entry name" value="WH-like_DNA-bd_sf"/>
</dbReference>
<dbReference type="RefSeq" id="WP_148731628.1">
    <property type="nucleotide sequence ID" value="NZ_VSSB01000001.1"/>
</dbReference>
<sequence>MTRPSSDDARTAVSNDAAVEADALARRIVGGAHPVHVGILGAGGSGKSTLLGDLAATLRAHGLHVVDDVEATDLPDATERVAFLVDDAHGLTDDELGRLRALVRDDGPHVVVAFRPWPRSTAMAKLADRLGKRGTVLALHPLTSAQVRRRGAQLLGTEPPTDAAARVLELTRGNPRLVDAAFAAGADHDWAAGPVLPAESLQSMRDELDGLDPELHEYLAALAVGFSTAGAAFATAPRFAAADLRSLAAAARASGLVAPDGSLVPLVQAAVLQGAPPHELWTLRRELVDAVDAAGAQLGDAALELARQDFRDPRVLAALRARGDELLEADPDAAREQYAALIDLGAEQHPIAGRLAQAAWAAGDVAAAERLVDLGLGRDAPDDLARTVAVAAATWARKGMLGRSADACRTLAAVDGSIAPIAAICLAGVGDVAGARATVSDAPDVEYPTSGQVALRLTADGILDALDGSSDLALSSLLQASSLMNESATLGPLPEAPAMLAAQVALNAGELDLADEVLQGAIGASQGGPAFDARLRLMRAFVALRADRPARAREHLESAISATQPLGLRDEVLAHAVRVGLARRTDDLAALLRGWAAAREAIARMPIDLFALPALAELSVAAARLHETRLLESQLTAAGDLLDRAGRPACWSAGLHWAGIEAAILLNDPEAVERHANALTDAAPGGRTAEHLARAGRTWAAAIAGDVVVERVEQAARDLAAAGYPWDASRLAGHAAGRASEHRDTLQLLALARSLHPDEERPDAGAEPDPEANGAQRDDGLLSAREREVARLVLEGKTYAEIGNAIFISPRTAEHHIARIRRRLGVTTRSELLARLRVALEEDPGQ</sequence>
<dbReference type="CDD" id="cd06170">
    <property type="entry name" value="LuxR_C_like"/>
    <property type="match status" value="1"/>
</dbReference>
<evidence type="ECO:0000313" key="4">
    <source>
        <dbReference type="Proteomes" id="UP000325243"/>
    </source>
</evidence>
<comment type="caution">
    <text evidence="3">The sequence shown here is derived from an EMBL/GenBank/DDBJ whole genome shotgun (WGS) entry which is preliminary data.</text>
</comment>
<proteinExistence type="predicted"/>
<name>A0A5S4V1W2_9MICO</name>
<dbReference type="InterPro" id="IPR000792">
    <property type="entry name" value="Tscrpt_reg_LuxR_C"/>
</dbReference>
<evidence type="ECO:0000256" key="1">
    <source>
        <dbReference type="SAM" id="MobiDB-lite"/>
    </source>
</evidence>
<dbReference type="InterPro" id="IPR016032">
    <property type="entry name" value="Sig_transdc_resp-reg_C-effctor"/>
</dbReference>
<feature type="domain" description="HTH luxR-type" evidence="2">
    <location>
        <begin position="775"/>
        <end position="840"/>
    </location>
</feature>
<dbReference type="Gene3D" id="1.10.10.10">
    <property type="entry name" value="Winged helix-like DNA-binding domain superfamily/Winged helix DNA-binding domain"/>
    <property type="match status" value="1"/>
</dbReference>
<dbReference type="PROSITE" id="PS50043">
    <property type="entry name" value="HTH_LUXR_2"/>
    <property type="match status" value="1"/>
</dbReference>
<keyword evidence="4" id="KW-1185">Reference proteome</keyword>
<dbReference type="Pfam" id="PF00196">
    <property type="entry name" value="GerE"/>
    <property type="match status" value="1"/>
</dbReference>
<dbReference type="GO" id="GO:0006355">
    <property type="term" value="P:regulation of DNA-templated transcription"/>
    <property type="evidence" value="ECO:0007669"/>
    <property type="project" value="InterPro"/>
</dbReference>
<dbReference type="AlphaFoldDB" id="A0A5S4V1W2"/>
<dbReference type="EMBL" id="VSSB01000001">
    <property type="protein sequence ID" value="TYL52228.1"/>
    <property type="molecule type" value="Genomic_DNA"/>
</dbReference>
<accession>A0A5S4V1W2</accession>
<evidence type="ECO:0000313" key="3">
    <source>
        <dbReference type="EMBL" id="TYL52228.1"/>
    </source>
</evidence>
<dbReference type="SUPFAM" id="SSF52540">
    <property type="entry name" value="P-loop containing nucleoside triphosphate hydrolases"/>
    <property type="match status" value="1"/>
</dbReference>
<dbReference type="SUPFAM" id="SSF46894">
    <property type="entry name" value="C-terminal effector domain of the bipartite response regulators"/>
    <property type="match status" value="1"/>
</dbReference>
<dbReference type="InterPro" id="IPR027417">
    <property type="entry name" value="P-loop_NTPase"/>
</dbReference>
<dbReference type="SMART" id="SM00421">
    <property type="entry name" value="HTH_LUXR"/>
    <property type="match status" value="1"/>
</dbReference>
<reference evidence="3 4" key="1">
    <citation type="submission" date="2019-08" db="EMBL/GenBank/DDBJ databases">
        <authorList>
            <person name="Hu J."/>
        </authorList>
    </citation>
    <scope>NUCLEOTIDE SEQUENCE [LARGE SCALE GENOMIC DNA]</scope>
    <source>
        <strain evidence="3 4">NEAU-184</strain>
    </source>
</reference>
<gene>
    <name evidence="3" type="ORF">FYC51_00140</name>
</gene>
<dbReference type="PRINTS" id="PR00038">
    <property type="entry name" value="HTHLUXR"/>
</dbReference>